<feature type="transmembrane region" description="Helical" evidence="5">
    <location>
        <begin position="334"/>
        <end position="352"/>
    </location>
</feature>
<feature type="transmembrane region" description="Helical" evidence="5">
    <location>
        <begin position="159"/>
        <end position="183"/>
    </location>
</feature>
<dbReference type="GO" id="GO:0016020">
    <property type="term" value="C:membrane"/>
    <property type="evidence" value="ECO:0007669"/>
    <property type="project" value="UniProtKB-SubCell"/>
</dbReference>
<dbReference type="OrthoDB" id="4989419at2"/>
<dbReference type="AlphaFoldDB" id="A0A4Y9FUH2"/>
<name>A0A4Y9FUH2_9MICO</name>
<dbReference type="EMBL" id="SPQB01000033">
    <property type="protein sequence ID" value="TFU32169.1"/>
    <property type="molecule type" value="Genomic_DNA"/>
</dbReference>
<evidence type="ECO:0000313" key="8">
    <source>
        <dbReference type="Proteomes" id="UP000298358"/>
    </source>
</evidence>
<feature type="domain" description="Integral membrane bound transporter" evidence="6">
    <location>
        <begin position="221"/>
        <end position="346"/>
    </location>
</feature>
<sequence>MPASDSRPADDHPERWTSDLRHAFTGLIRFPASPVPRWPVATQASLAIAVPIVVMILLGRPEIGFQASTGAFAALFASRLPAIDRVRVVPFVALGLVICAALGALVSPSLAATLVGLVIVSIASAAFAFGFALGPPGPLFFVLVFGLSAHVSAGGADGVTLVCAVAGGSAFAWAITAAPLLLGRARRVAPRSLRELLPGPSWPLPARLLLVRVAIVAVVGTLVGVWLDPERAYWIVGAAVGVIGTAADRRSAFSRGVHRTAGTVAGAGLWLLLALLPWQGIWLALALGGLQFAIELVVVRNYALALLFITPLVLLLTGAATGDMHSPAIAAERVVDTLAGALLGAVTGVIHARRRD</sequence>
<proteinExistence type="predicted"/>
<accession>A0A4Y9FUH2</accession>
<evidence type="ECO:0000256" key="1">
    <source>
        <dbReference type="ARBA" id="ARBA00004141"/>
    </source>
</evidence>
<organism evidence="7 8">
    <name type="scientific">Microbacterium paludicola</name>
    <dbReference type="NCBI Taxonomy" id="300019"/>
    <lineage>
        <taxon>Bacteria</taxon>
        <taxon>Bacillati</taxon>
        <taxon>Actinomycetota</taxon>
        <taxon>Actinomycetes</taxon>
        <taxon>Micrococcales</taxon>
        <taxon>Microbacteriaceae</taxon>
        <taxon>Microbacterium</taxon>
    </lineage>
</organism>
<gene>
    <name evidence="7" type="ORF">E4U02_11815</name>
</gene>
<evidence type="ECO:0000256" key="2">
    <source>
        <dbReference type="ARBA" id="ARBA00022692"/>
    </source>
</evidence>
<evidence type="ECO:0000256" key="5">
    <source>
        <dbReference type="SAM" id="Phobius"/>
    </source>
</evidence>
<evidence type="ECO:0000256" key="3">
    <source>
        <dbReference type="ARBA" id="ARBA00022989"/>
    </source>
</evidence>
<keyword evidence="3 5" id="KW-1133">Transmembrane helix</keyword>
<evidence type="ECO:0000256" key="4">
    <source>
        <dbReference type="ARBA" id="ARBA00023136"/>
    </source>
</evidence>
<feature type="transmembrane region" description="Helical" evidence="5">
    <location>
        <begin position="269"/>
        <end position="290"/>
    </location>
</feature>
<keyword evidence="4 5" id="KW-0472">Membrane</keyword>
<evidence type="ECO:0000259" key="6">
    <source>
        <dbReference type="Pfam" id="PF13515"/>
    </source>
</evidence>
<feature type="transmembrane region" description="Helical" evidence="5">
    <location>
        <begin position="232"/>
        <end position="248"/>
    </location>
</feature>
<dbReference type="RefSeq" id="WP_135115040.1">
    <property type="nucleotide sequence ID" value="NZ_JADGLL010000033.1"/>
</dbReference>
<dbReference type="Proteomes" id="UP000298358">
    <property type="component" value="Unassembled WGS sequence"/>
</dbReference>
<evidence type="ECO:0000313" key="7">
    <source>
        <dbReference type="EMBL" id="TFU32169.1"/>
    </source>
</evidence>
<feature type="transmembrane region" description="Helical" evidence="5">
    <location>
        <begin position="88"/>
        <end position="106"/>
    </location>
</feature>
<dbReference type="InterPro" id="IPR049453">
    <property type="entry name" value="Memb_transporter_dom"/>
</dbReference>
<keyword evidence="2 5" id="KW-0812">Transmembrane</keyword>
<feature type="transmembrane region" description="Helical" evidence="5">
    <location>
        <begin position="40"/>
        <end position="58"/>
    </location>
</feature>
<keyword evidence="8" id="KW-1185">Reference proteome</keyword>
<comment type="subcellular location">
    <subcellularLocation>
        <location evidence="1">Membrane</location>
        <topology evidence="1">Multi-pass membrane protein</topology>
    </subcellularLocation>
</comment>
<reference evidence="7 8" key="1">
    <citation type="submission" date="2019-03" db="EMBL/GenBank/DDBJ databases">
        <title>Diversity of the mouse oral microbiome.</title>
        <authorList>
            <person name="Joseph S."/>
            <person name="Aduse-Opoku J."/>
            <person name="Curtis M."/>
            <person name="Wade W."/>
            <person name="Hashim A."/>
        </authorList>
    </citation>
    <scope>NUCLEOTIDE SEQUENCE [LARGE SCALE GENOMIC DNA]</scope>
    <source>
        <strain evidence="7 8">P1012</strain>
    </source>
</reference>
<feature type="transmembrane region" description="Helical" evidence="5">
    <location>
        <begin position="204"/>
        <end position="226"/>
    </location>
</feature>
<comment type="caution">
    <text evidence="7">The sequence shown here is derived from an EMBL/GenBank/DDBJ whole genome shotgun (WGS) entry which is preliminary data.</text>
</comment>
<protein>
    <submittedName>
        <fullName evidence="7">FUSC family protein</fullName>
    </submittedName>
</protein>
<feature type="transmembrane region" description="Helical" evidence="5">
    <location>
        <begin position="302"/>
        <end position="322"/>
    </location>
</feature>
<dbReference type="Pfam" id="PF13515">
    <property type="entry name" value="FUSC_2"/>
    <property type="match status" value="1"/>
</dbReference>